<protein>
    <submittedName>
        <fullName evidence="1">Uncharacterized protein</fullName>
    </submittedName>
</protein>
<dbReference type="EMBL" id="FMSV02000537">
    <property type="protein sequence ID" value="SEH07643.1"/>
    <property type="molecule type" value="Genomic_DNA"/>
</dbReference>
<name>A0A1H6FDC2_9GAMM</name>
<gene>
    <name evidence="1" type="ORF">MBHS_03521</name>
</gene>
<dbReference type="Proteomes" id="UP000236724">
    <property type="component" value="Unassembled WGS sequence"/>
</dbReference>
<evidence type="ECO:0000313" key="2">
    <source>
        <dbReference type="Proteomes" id="UP000236724"/>
    </source>
</evidence>
<organism evidence="1 2">
    <name type="scientific">Candidatus Venteria ishoeyi</name>
    <dbReference type="NCBI Taxonomy" id="1899563"/>
    <lineage>
        <taxon>Bacteria</taxon>
        <taxon>Pseudomonadati</taxon>
        <taxon>Pseudomonadota</taxon>
        <taxon>Gammaproteobacteria</taxon>
        <taxon>Thiotrichales</taxon>
        <taxon>Thiotrichaceae</taxon>
        <taxon>Venteria</taxon>
    </lineage>
</organism>
<dbReference type="RefSeq" id="WP_177428565.1">
    <property type="nucleotide sequence ID" value="NZ_FMSV02000537.1"/>
</dbReference>
<dbReference type="AlphaFoldDB" id="A0A1H6FDC2"/>
<proteinExistence type="predicted"/>
<evidence type="ECO:0000313" key="1">
    <source>
        <dbReference type="EMBL" id="SEH07643.1"/>
    </source>
</evidence>
<accession>A0A1H6FDC2</accession>
<reference evidence="1 2" key="1">
    <citation type="submission" date="2016-10" db="EMBL/GenBank/DDBJ databases">
        <authorList>
            <person name="de Groot N.N."/>
        </authorList>
    </citation>
    <scope>NUCLEOTIDE SEQUENCE [LARGE SCALE GENOMIC DNA]</scope>
    <source>
        <strain evidence="1">MBHS1</strain>
    </source>
</reference>
<sequence length="56" mass="6249">MNAEIYREIANTIQYDPAIAGESLSGLSSLSHVINQLEADWNTIEALKEQIKRVGF</sequence>
<keyword evidence="2" id="KW-1185">Reference proteome</keyword>